<sequence length="153" mass="17006">MSAKQNGKEKKTKEALVEVDPMTELSQIRSNFDRMLGGMLRGHWEEAWNAGWGCDVKDDPAEFFVRAEAPGFEPDEIDVQISGNRLVMQAEHESETDDAHGKSTRHGKLYRAVTLPAGIDEDKIQASYKNGVLEVHLPKSDAVKPKRISVTAS</sequence>
<dbReference type="PANTHER" id="PTHR46733:SF4">
    <property type="entry name" value="HEAT SHOCK PROTEIN 21, CHLOROPLASTIC"/>
    <property type="match status" value="1"/>
</dbReference>
<dbReference type="EMBL" id="JACHXU010000004">
    <property type="protein sequence ID" value="MBB3205710.1"/>
    <property type="molecule type" value="Genomic_DNA"/>
</dbReference>
<proteinExistence type="inferred from homology"/>
<comment type="similarity">
    <text evidence="2 3">Belongs to the small heat shock protein (HSP20) family.</text>
</comment>
<evidence type="ECO:0000259" key="4">
    <source>
        <dbReference type="PROSITE" id="PS01031"/>
    </source>
</evidence>
<dbReference type="RefSeq" id="WP_184303575.1">
    <property type="nucleotide sequence ID" value="NZ_JACHXU010000004.1"/>
</dbReference>
<reference evidence="5 6" key="1">
    <citation type="submission" date="2020-08" db="EMBL/GenBank/DDBJ databases">
        <title>Genomic Encyclopedia of Type Strains, Phase III (KMG-III): the genomes of soil and plant-associated and newly described type strains.</title>
        <authorList>
            <person name="Whitman W."/>
        </authorList>
    </citation>
    <scope>NUCLEOTIDE SEQUENCE [LARGE SCALE GENOMIC DNA]</scope>
    <source>
        <strain evidence="5 6">CECT 8075</strain>
    </source>
</reference>
<keyword evidence="6" id="KW-1185">Reference proteome</keyword>
<dbReference type="AlphaFoldDB" id="A0A7W5DWA5"/>
<dbReference type="SUPFAM" id="SSF49764">
    <property type="entry name" value="HSP20-like chaperones"/>
    <property type="match status" value="1"/>
</dbReference>
<feature type="domain" description="SHSP" evidence="4">
    <location>
        <begin position="43"/>
        <end position="153"/>
    </location>
</feature>
<dbReference type="Proteomes" id="UP000536179">
    <property type="component" value="Unassembled WGS sequence"/>
</dbReference>
<dbReference type="Gene3D" id="2.60.40.790">
    <property type="match status" value="1"/>
</dbReference>
<gene>
    <name evidence="5" type="ORF">FHS27_001514</name>
</gene>
<accession>A0A7W5DWA5</accession>
<dbReference type="InterPro" id="IPR008978">
    <property type="entry name" value="HSP20-like_chaperone"/>
</dbReference>
<dbReference type="InterPro" id="IPR044587">
    <property type="entry name" value="HSP21-like"/>
</dbReference>
<evidence type="ECO:0000256" key="1">
    <source>
        <dbReference type="ARBA" id="ARBA00023016"/>
    </source>
</evidence>
<dbReference type="InterPro" id="IPR002068">
    <property type="entry name" value="A-crystallin/Hsp20_dom"/>
</dbReference>
<dbReference type="Pfam" id="PF00011">
    <property type="entry name" value="HSP20"/>
    <property type="match status" value="1"/>
</dbReference>
<dbReference type="PANTHER" id="PTHR46733">
    <property type="entry name" value="26.5 KDA HEAT SHOCK PROTEIN, MITOCHONDRIAL"/>
    <property type="match status" value="1"/>
</dbReference>
<comment type="caution">
    <text evidence="5">The sequence shown here is derived from an EMBL/GenBank/DDBJ whole genome shotgun (WGS) entry which is preliminary data.</text>
</comment>
<keyword evidence="1" id="KW-0346">Stress response</keyword>
<dbReference type="CDD" id="cd06464">
    <property type="entry name" value="ACD_sHsps-like"/>
    <property type="match status" value="1"/>
</dbReference>
<evidence type="ECO:0000256" key="2">
    <source>
        <dbReference type="PROSITE-ProRule" id="PRU00285"/>
    </source>
</evidence>
<dbReference type="GO" id="GO:0009408">
    <property type="term" value="P:response to heat"/>
    <property type="evidence" value="ECO:0007669"/>
    <property type="project" value="InterPro"/>
</dbReference>
<evidence type="ECO:0000313" key="6">
    <source>
        <dbReference type="Proteomes" id="UP000536179"/>
    </source>
</evidence>
<dbReference type="PROSITE" id="PS01031">
    <property type="entry name" value="SHSP"/>
    <property type="match status" value="1"/>
</dbReference>
<organism evidence="5 6">
    <name type="scientific">Aporhodopirellula rubra</name>
    <dbReference type="NCBI Taxonomy" id="980271"/>
    <lineage>
        <taxon>Bacteria</taxon>
        <taxon>Pseudomonadati</taxon>
        <taxon>Planctomycetota</taxon>
        <taxon>Planctomycetia</taxon>
        <taxon>Pirellulales</taxon>
        <taxon>Pirellulaceae</taxon>
        <taxon>Aporhodopirellula</taxon>
    </lineage>
</organism>
<evidence type="ECO:0000313" key="5">
    <source>
        <dbReference type="EMBL" id="MBB3205710.1"/>
    </source>
</evidence>
<evidence type="ECO:0000256" key="3">
    <source>
        <dbReference type="RuleBase" id="RU003616"/>
    </source>
</evidence>
<name>A0A7W5DWA5_9BACT</name>
<protein>
    <submittedName>
        <fullName evidence="5">HSP20 family protein</fullName>
    </submittedName>
</protein>